<feature type="domain" description="Dihydroorotate dehydrogenase catalytic" evidence="7">
    <location>
        <begin position="1"/>
        <end position="46"/>
    </location>
</feature>
<comment type="caution">
    <text evidence="8">The sequence shown here is derived from an EMBL/GenBank/DDBJ whole genome shotgun (WGS) entry which is preliminary data.</text>
</comment>
<dbReference type="SUPFAM" id="SSF51395">
    <property type="entry name" value="FMN-linked oxidoreductases"/>
    <property type="match status" value="1"/>
</dbReference>
<evidence type="ECO:0000313" key="8">
    <source>
        <dbReference type="EMBL" id="PJB87927.1"/>
    </source>
</evidence>
<dbReference type="GO" id="GO:0006207">
    <property type="term" value="P:'de novo' pyrimidine nucleobase biosynthetic process"/>
    <property type="evidence" value="ECO:0007669"/>
    <property type="project" value="TreeGrafter"/>
</dbReference>
<comment type="cofactor">
    <cofactor evidence="1">
        <name>FMN</name>
        <dbReference type="ChEBI" id="CHEBI:58210"/>
    </cofactor>
</comment>
<organism evidence="8 9">
    <name type="scientific">Candidatus Roizmanbacteria bacterium CG_4_9_14_0_8_um_filter_34_12</name>
    <dbReference type="NCBI Taxonomy" id="1974840"/>
    <lineage>
        <taxon>Bacteria</taxon>
        <taxon>Candidatus Roizmaniibacteriota</taxon>
    </lineage>
</organism>
<evidence type="ECO:0000256" key="1">
    <source>
        <dbReference type="ARBA" id="ARBA00001917"/>
    </source>
</evidence>
<evidence type="ECO:0000256" key="6">
    <source>
        <dbReference type="ARBA" id="ARBA00023002"/>
    </source>
</evidence>
<dbReference type="Proteomes" id="UP000229706">
    <property type="component" value="Unassembled WGS sequence"/>
</dbReference>
<evidence type="ECO:0000256" key="3">
    <source>
        <dbReference type="ARBA" id="ARBA00022630"/>
    </source>
</evidence>
<evidence type="ECO:0000313" key="9">
    <source>
        <dbReference type="Proteomes" id="UP000229706"/>
    </source>
</evidence>
<dbReference type="GO" id="GO:0009220">
    <property type="term" value="P:pyrimidine ribonucleotide biosynthetic process"/>
    <property type="evidence" value="ECO:0007669"/>
    <property type="project" value="TreeGrafter"/>
</dbReference>
<name>A0A2M8DBX4_9BACT</name>
<gene>
    <name evidence="8" type="ORF">CO083_04435</name>
</gene>
<comment type="pathway">
    <text evidence="2">Pyrimidine metabolism; UMP biosynthesis via de novo pathway.</text>
</comment>
<feature type="non-terminal residue" evidence="8">
    <location>
        <position position="1"/>
    </location>
</feature>
<dbReference type="InterPro" id="IPR013785">
    <property type="entry name" value="Aldolase_TIM"/>
</dbReference>
<dbReference type="Gene3D" id="3.20.20.70">
    <property type="entry name" value="Aldolase class I"/>
    <property type="match status" value="1"/>
</dbReference>
<proteinExistence type="predicted"/>
<dbReference type="GO" id="GO:0005737">
    <property type="term" value="C:cytoplasm"/>
    <property type="evidence" value="ECO:0007669"/>
    <property type="project" value="InterPro"/>
</dbReference>
<accession>A0A2M8DBX4</accession>
<keyword evidence="3" id="KW-0285">Flavoprotein</keyword>
<dbReference type="GO" id="GO:0004152">
    <property type="term" value="F:dihydroorotate dehydrogenase activity"/>
    <property type="evidence" value="ECO:0007669"/>
    <property type="project" value="TreeGrafter"/>
</dbReference>
<dbReference type="InterPro" id="IPR005720">
    <property type="entry name" value="Dihydroorotate_DH_cat"/>
</dbReference>
<dbReference type="EMBL" id="PFTH01000167">
    <property type="protein sequence ID" value="PJB87927.1"/>
    <property type="molecule type" value="Genomic_DNA"/>
</dbReference>
<dbReference type="InterPro" id="IPR050074">
    <property type="entry name" value="DHO_dehydrogenase"/>
</dbReference>
<evidence type="ECO:0000256" key="4">
    <source>
        <dbReference type="ARBA" id="ARBA00022643"/>
    </source>
</evidence>
<keyword evidence="4" id="KW-0288">FMN</keyword>
<dbReference type="AlphaFoldDB" id="A0A2M8DBX4"/>
<keyword evidence="5" id="KW-0665">Pyrimidine biosynthesis</keyword>
<protein>
    <submittedName>
        <fullName evidence="8">Dihydroorotate dehydrogenase (Quinone)</fullName>
    </submittedName>
</protein>
<dbReference type="PANTHER" id="PTHR48109:SF4">
    <property type="entry name" value="DIHYDROOROTATE DEHYDROGENASE (QUINONE), MITOCHONDRIAL"/>
    <property type="match status" value="1"/>
</dbReference>
<dbReference type="Pfam" id="PF01180">
    <property type="entry name" value="DHO_dh"/>
    <property type="match status" value="1"/>
</dbReference>
<keyword evidence="6" id="KW-0560">Oxidoreductase</keyword>
<dbReference type="GO" id="GO:0005886">
    <property type="term" value="C:plasma membrane"/>
    <property type="evidence" value="ECO:0007669"/>
    <property type="project" value="TreeGrafter"/>
</dbReference>
<sequence length="61" mass="6585">CGGVFSAEDAYYKIKLGASLVQLITGMIFQGPQLIAQINSELLKLLEKDGFNNIKEAVGII</sequence>
<evidence type="ECO:0000259" key="7">
    <source>
        <dbReference type="Pfam" id="PF01180"/>
    </source>
</evidence>
<evidence type="ECO:0000256" key="2">
    <source>
        <dbReference type="ARBA" id="ARBA00004725"/>
    </source>
</evidence>
<reference evidence="9" key="1">
    <citation type="submission" date="2017-09" db="EMBL/GenBank/DDBJ databases">
        <title>Depth-based differentiation of microbial function through sediment-hosted aquifers and enrichment of novel symbionts in the deep terrestrial subsurface.</title>
        <authorList>
            <person name="Probst A.J."/>
            <person name="Ladd B."/>
            <person name="Jarett J.K."/>
            <person name="Geller-Mcgrath D.E."/>
            <person name="Sieber C.M.K."/>
            <person name="Emerson J.B."/>
            <person name="Anantharaman K."/>
            <person name="Thomas B.C."/>
            <person name="Malmstrom R."/>
            <person name="Stieglmeier M."/>
            <person name="Klingl A."/>
            <person name="Woyke T."/>
            <person name="Ryan C.M."/>
            <person name="Banfield J.F."/>
        </authorList>
    </citation>
    <scope>NUCLEOTIDE SEQUENCE [LARGE SCALE GENOMIC DNA]</scope>
</reference>
<dbReference type="PANTHER" id="PTHR48109">
    <property type="entry name" value="DIHYDROOROTATE DEHYDROGENASE (QUINONE), MITOCHONDRIAL-RELATED"/>
    <property type="match status" value="1"/>
</dbReference>
<evidence type="ECO:0000256" key="5">
    <source>
        <dbReference type="ARBA" id="ARBA00022975"/>
    </source>
</evidence>